<dbReference type="Proteomes" id="UP001314170">
    <property type="component" value="Unassembled WGS sequence"/>
</dbReference>
<reference evidence="1 2" key="1">
    <citation type="submission" date="2024-01" db="EMBL/GenBank/DDBJ databases">
        <authorList>
            <person name="Waweru B."/>
        </authorList>
    </citation>
    <scope>NUCLEOTIDE SEQUENCE [LARGE SCALE GENOMIC DNA]</scope>
</reference>
<protein>
    <submittedName>
        <fullName evidence="1">Uncharacterized protein</fullName>
    </submittedName>
</protein>
<gene>
    <name evidence="1" type="ORF">DCAF_LOCUS12902</name>
</gene>
<keyword evidence="2" id="KW-1185">Reference proteome</keyword>
<name>A0AAV1RP93_9ROSI</name>
<dbReference type="AlphaFoldDB" id="A0AAV1RP93"/>
<dbReference type="EMBL" id="CAWUPB010001108">
    <property type="protein sequence ID" value="CAK7337863.1"/>
    <property type="molecule type" value="Genomic_DNA"/>
</dbReference>
<accession>A0AAV1RP93</accession>
<sequence>MRRLASLEIQIHGTNGIYVNMNTEDDYQSYTRHEIQLKSGIAIEDTNLVDRNMIQTFSLRGKNGDTTTESVPVSSGMHDIVASIPQTLHAIVHPNNKSSHPTSTQTSTTGDRNVLVIAHVMSLHAIVATTLEDFQDYGQIGDTTIALVHPSHGMHGTIANITQVKQVIVLEHANNLHTTAKQTDDN</sequence>
<comment type="caution">
    <text evidence="1">The sequence shown here is derived from an EMBL/GenBank/DDBJ whole genome shotgun (WGS) entry which is preliminary data.</text>
</comment>
<organism evidence="1 2">
    <name type="scientific">Dovyalis caffra</name>
    <dbReference type="NCBI Taxonomy" id="77055"/>
    <lineage>
        <taxon>Eukaryota</taxon>
        <taxon>Viridiplantae</taxon>
        <taxon>Streptophyta</taxon>
        <taxon>Embryophyta</taxon>
        <taxon>Tracheophyta</taxon>
        <taxon>Spermatophyta</taxon>
        <taxon>Magnoliopsida</taxon>
        <taxon>eudicotyledons</taxon>
        <taxon>Gunneridae</taxon>
        <taxon>Pentapetalae</taxon>
        <taxon>rosids</taxon>
        <taxon>fabids</taxon>
        <taxon>Malpighiales</taxon>
        <taxon>Salicaceae</taxon>
        <taxon>Flacourtieae</taxon>
        <taxon>Dovyalis</taxon>
    </lineage>
</organism>
<evidence type="ECO:0000313" key="1">
    <source>
        <dbReference type="EMBL" id="CAK7337863.1"/>
    </source>
</evidence>
<proteinExistence type="predicted"/>
<evidence type="ECO:0000313" key="2">
    <source>
        <dbReference type="Proteomes" id="UP001314170"/>
    </source>
</evidence>